<evidence type="ECO:0000313" key="3">
    <source>
        <dbReference type="Proteomes" id="UP001337655"/>
    </source>
</evidence>
<feature type="compositionally biased region" description="Basic and acidic residues" evidence="1">
    <location>
        <begin position="80"/>
        <end position="108"/>
    </location>
</feature>
<sequence>MAENTNPPPSSYVPPPPSGSNGTSKHSRVTSTVAQSFADDLDSMFGLGMGGSSVRTTEGAAPAAEGSGNGEGLNTLSETVEAKKEKVTSGQTELEKLEARLRETEQRLAKVSRQNSPSRPANGGAASDGSDKQAHPFARRPTYPDDRPPTGASSRPTAERENTTEMMKGMPGGMPQTPSGRDDYVMVDKGNR</sequence>
<keyword evidence="3" id="KW-1185">Reference proteome</keyword>
<dbReference type="Proteomes" id="UP001337655">
    <property type="component" value="Unassembled WGS sequence"/>
</dbReference>
<gene>
    <name evidence="2" type="ORF">LTR77_000155</name>
</gene>
<proteinExistence type="predicted"/>
<comment type="caution">
    <text evidence="2">The sequence shown here is derived from an EMBL/GenBank/DDBJ whole genome shotgun (WGS) entry which is preliminary data.</text>
</comment>
<evidence type="ECO:0000313" key="2">
    <source>
        <dbReference type="EMBL" id="KAK5175019.1"/>
    </source>
</evidence>
<organism evidence="2 3">
    <name type="scientific">Saxophila tyrrhenica</name>
    <dbReference type="NCBI Taxonomy" id="1690608"/>
    <lineage>
        <taxon>Eukaryota</taxon>
        <taxon>Fungi</taxon>
        <taxon>Dikarya</taxon>
        <taxon>Ascomycota</taxon>
        <taxon>Pezizomycotina</taxon>
        <taxon>Dothideomycetes</taxon>
        <taxon>Dothideomycetidae</taxon>
        <taxon>Mycosphaerellales</taxon>
        <taxon>Extremaceae</taxon>
        <taxon>Saxophila</taxon>
    </lineage>
</organism>
<feature type="region of interest" description="Disordered" evidence="1">
    <location>
        <begin position="1"/>
        <end position="192"/>
    </location>
</feature>
<evidence type="ECO:0000256" key="1">
    <source>
        <dbReference type="SAM" id="MobiDB-lite"/>
    </source>
</evidence>
<dbReference type="RefSeq" id="XP_064663657.1">
    <property type="nucleotide sequence ID" value="XM_064797423.1"/>
</dbReference>
<dbReference type="EMBL" id="JAVRRT010000001">
    <property type="protein sequence ID" value="KAK5175019.1"/>
    <property type="molecule type" value="Genomic_DNA"/>
</dbReference>
<feature type="compositionally biased region" description="Polar residues" evidence="1">
    <location>
        <begin position="21"/>
        <end position="35"/>
    </location>
</feature>
<reference evidence="2 3" key="1">
    <citation type="submission" date="2023-08" db="EMBL/GenBank/DDBJ databases">
        <title>Black Yeasts Isolated from many extreme environments.</title>
        <authorList>
            <person name="Coleine C."/>
            <person name="Stajich J.E."/>
            <person name="Selbmann L."/>
        </authorList>
    </citation>
    <scope>NUCLEOTIDE SEQUENCE [LARGE SCALE GENOMIC DNA]</scope>
    <source>
        <strain evidence="2 3">CCFEE 5935</strain>
    </source>
</reference>
<dbReference type="AlphaFoldDB" id="A0AAV9PM78"/>
<name>A0AAV9PM78_9PEZI</name>
<protein>
    <submittedName>
        <fullName evidence="2">Uncharacterized protein</fullName>
    </submittedName>
</protein>
<feature type="compositionally biased region" description="Basic and acidic residues" evidence="1">
    <location>
        <begin position="180"/>
        <end position="192"/>
    </location>
</feature>
<dbReference type="GeneID" id="89921507"/>
<accession>A0AAV9PM78</accession>
<feature type="compositionally biased region" description="Pro residues" evidence="1">
    <location>
        <begin position="1"/>
        <end position="18"/>
    </location>
</feature>